<evidence type="ECO:0000256" key="2">
    <source>
        <dbReference type="ARBA" id="ARBA00007193"/>
    </source>
</evidence>
<keyword evidence="4 12" id="KW-0894">Sodium channel</keyword>
<dbReference type="Pfam" id="PF00858">
    <property type="entry name" value="ASC"/>
    <property type="match status" value="1"/>
</dbReference>
<name>A0A1I8Q884_STOCA</name>
<feature type="transmembrane region" description="Helical" evidence="13">
    <location>
        <begin position="505"/>
        <end position="527"/>
    </location>
</feature>
<dbReference type="Proteomes" id="UP000095300">
    <property type="component" value="Unassembled WGS sequence"/>
</dbReference>
<dbReference type="PANTHER" id="PTHR11690">
    <property type="entry name" value="AMILORIDE-SENSITIVE SODIUM CHANNEL-RELATED"/>
    <property type="match status" value="1"/>
</dbReference>
<gene>
    <name evidence="14" type="primary">106080567</name>
</gene>
<evidence type="ECO:0000256" key="12">
    <source>
        <dbReference type="RuleBase" id="RU000679"/>
    </source>
</evidence>
<evidence type="ECO:0000256" key="13">
    <source>
        <dbReference type="SAM" id="Phobius"/>
    </source>
</evidence>
<keyword evidence="3 12" id="KW-0813">Transport</keyword>
<dbReference type="EnsemblMetazoa" id="SCAU014772-RA">
    <property type="protein sequence ID" value="SCAU014772-PA"/>
    <property type="gene ID" value="SCAU014772"/>
</dbReference>
<sequence length="557" mass="63345">MALSDNKAITSSTGDGGILVEKPLREVKNHNECSEENALPSKLDECSAGPGCPRCSNKGVSYYLAAKNSHKAKCIRAFIILLATVCAAYVCILSSRRYFYTWVQTVIERTDVHVSEIPFPAVTICPVKGLNLLRLEQEATSFLKLSTPQQRTDKDLQGLHMLLNTLNELMWPDMEQDMETMKMATTTPYQMSNKSLNVEQFLNDLASGTKTQEMQDKVDILNMLTDLNRFLYFLSFECEDIFVECTWKRAKISCCSVFRKLHTYRGLCYSFNSILVENPISTWPWVVSESGLQTGLRVIIKRGSFGQYYERVAAMVHDPKEIGSSDVNYMDSERIIITVNPLRFTADYDIHSVKPELRHCYFTSEQKNLGKSRNNCLRNCRMGFIERHCNCTYFFPVATKNATIETAVLPICKGSNLRCLYKYRDIILSTGNIIPETPSDYGEPRSFDCKCYPNCNYIQYRTTVNTDHMSRSSQGTDYIDLQVQYQHDTLFSYRSTLCFTLLDLIVSYGGIAGLFLGLSLVGIIEVLHDFIVSWKLRVQTKAAASNNKEKMNATKDN</sequence>
<evidence type="ECO:0000313" key="14">
    <source>
        <dbReference type="EnsemblMetazoa" id="SCAU014772-PA"/>
    </source>
</evidence>
<dbReference type="VEuPathDB" id="VectorBase:SCAU014772"/>
<keyword evidence="5 12" id="KW-0812">Transmembrane</keyword>
<dbReference type="GO" id="GO:0005886">
    <property type="term" value="C:plasma membrane"/>
    <property type="evidence" value="ECO:0007669"/>
    <property type="project" value="TreeGrafter"/>
</dbReference>
<keyword evidence="11 12" id="KW-0407">Ion channel</keyword>
<evidence type="ECO:0000256" key="11">
    <source>
        <dbReference type="ARBA" id="ARBA00023303"/>
    </source>
</evidence>
<evidence type="ECO:0000256" key="10">
    <source>
        <dbReference type="ARBA" id="ARBA00023201"/>
    </source>
</evidence>
<evidence type="ECO:0000256" key="8">
    <source>
        <dbReference type="ARBA" id="ARBA00023065"/>
    </source>
</evidence>
<keyword evidence="10 12" id="KW-0739">Sodium transport</keyword>
<keyword evidence="6 13" id="KW-1133">Transmembrane helix</keyword>
<feature type="transmembrane region" description="Helical" evidence="13">
    <location>
        <begin position="77"/>
        <end position="99"/>
    </location>
</feature>
<keyword evidence="8 12" id="KW-0406">Ion transport</keyword>
<proteinExistence type="inferred from homology"/>
<comment type="subcellular location">
    <subcellularLocation>
        <location evidence="1">Membrane</location>
        <topology evidence="1">Multi-pass membrane protein</topology>
    </subcellularLocation>
</comment>
<dbReference type="OrthoDB" id="5874059at2759"/>
<keyword evidence="15" id="KW-1185">Reference proteome</keyword>
<dbReference type="Gene3D" id="2.60.470.10">
    <property type="entry name" value="Acid-sensing ion channels like domains"/>
    <property type="match status" value="1"/>
</dbReference>
<keyword evidence="7" id="KW-0915">Sodium</keyword>
<evidence type="ECO:0000313" key="15">
    <source>
        <dbReference type="Proteomes" id="UP000095300"/>
    </source>
</evidence>
<protein>
    <submittedName>
        <fullName evidence="14">Uncharacterized protein</fullName>
    </submittedName>
</protein>
<accession>A0A1I8Q884</accession>
<keyword evidence="9 13" id="KW-0472">Membrane</keyword>
<evidence type="ECO:0000256" key="3">
    <source>
        <dbReference type="ARBA" id="ARBA00022448"/>
    </source>
</evidence>
<evidence type="ECO:0000256" key="4">
    <source>
        <dbReference type="ARBA" id="ARBA00022461"/>
    </source>
</evidence>
<evidence type="ECO:0000256" key="7">
    <source>
        <dbReference type="ARBA" id="ARBA00023053"/>
    </source>
</evidence>
<dbReference type="InterPro" id="IPR001873">
    <property type="entry name" value="ENaC"/>
</dbReference>
<dbReference type="AlphaFoldDB" id="A0A1I8Q884"/>
<organism evidence="14 15">
    <name type="scientific">Stomoxys calcitrans</name>
    <name type="common">Stable fly</name>
    <name type="synonym">Conops calcitrans</name>
    <dbReference type="NCBI Taxonomy" id="35570"/>
    <lineage>
        <taxon>Eukaryota</taxon>
        <taxon>Metazoa</taxon>
        <taxon>Ecdysozoa</taxon>
        <taxon>Arthropoda</taxon>
        <taxon>Hexapoda</taxon>
        <taxon>Insecta</taxon>
        <taxon>Pterygota</taxon>
        <taxon>Neoptera</taxon>
        <taxon>Endopterygota</taxon>
        <taxon>Diptera</taxon>
        <taxon>Brachycera</taxon>
        <taxon>Muscomorpha</taxon>
        <taxon>Muscoidea</taxon>
        <taxon>Muscidae</taxon>
        <taxon>Stomoxys</taxon>
    </lineage>
</organism>
<dbReference type="KEGG" id="scac:106080567"/>
<dbReference type="STRING" id="35570.A0A1I8Q884"/>
<evidence type="ECO:0000256" key="5">
    <source>
        <dbReference type="ARBA" id="ARBA00022692"/>
    </source>
</evidence>
<evidence type="ECO:0000256" key="1">
    <source>
        <dbReference type="ARBA" id="ARBA00004141"/>
    </source>
</evidence>
<dbReference type="Gene3D" id="1.10.287.770">
    <property type="entry name" value="YojJ-like"/>
    <property type="match status" value="1"/>
</dbReference>
<reference evidence="14" key="1">
    <citation type="submission" date="2020-05" db="UniProtKB">
        <authorList>
            <consortium name="EnsemblMetazoa"/>
        </authorList>
    </citation>
    <scope>IDENTIFICATION</scope>
    <source>
        <strain evidence="14">USDA</strain>
    </source>
</reference>
<evidence type="ECO:0000256" key="9">
    <source>
        <dbReference type="ARBA" id="ARBA00023136"/>
    </source>
</evidence>
<evidence type="ECO:0000256" key="6">
    <source>
        <dbReference type="ARBA" id="ARBA00022989"/>
    </source>
</evidence>
<comment type="similarity">
    <text evidence="2 12">Belongs to the amiloride-sensitive sodium channel (TC 1.A.6) family.</text>
</comment>
<dbReference type="PANTHER" id="PTHR11690:SF288">
    <property type="entry name" value="AMILORIDE-SENSITIVE NA+ CHANNEL-RELATED"/>
    <property type="match status" value="1"/>
</dbReference>
<dbReference type="GO" id="GO:0015280">
    <property type="term" value="F:ligand-gated sodium channel activity"/>
    <property type="evidence" value="ECO:0007669"/>
    <property type="project" value="TreeGrafter"/>
</dbReference>